<name>A0A5B7IH13_PORTR</name>
<keyword evidence="3" id="KW-1185">Reference proteome</keyword>
<keyword evidence="1" id="KW-0812">Transmembrane</keyword>
<organism evidence="2 3">
    <name type="scientific">Portunus trituberculatus</name>
    <name type="common">Swimming crab</name>
    <name type="synonym">Neptunus trituberculatus</name>
    <dbReference type="NCBI Taxonomy" id="210409"/>
    <lineage>
        <taxon>Eukaryota</taxon>
        <taxon>Metazoa</taxon>
        <taxon>Ecdysozoa</taxon>
        <taxon>Arthropoda</taxon>
        <taxon>Crustacea</taxon>
        <taxon>Multicrustacea</taxon>
        <taxon>Malacostraca</taxon>
        <taxon>Eumalacostraca</taxon>
        <taxon>Eucarida</taxon>
        <taxon>Decapoda</taxon>
        <taxon>Pleocyemata</taxon>
        <taxon>Brachyura</taxon>
        <taxon>Eubrachyura</taxon>
        <taxon>Portunoidea</taxon>
        <taxon>Portunidae</taxon>
        <taxon>Portuninae</taxon>
        <taxon>Portunus</taxon>
    </lineage>
</organism>
<proteinExistence type="predicted"/>
<feature type="transmembrane region" description="Helical" evidence="1">
    <location>
        <begin position="105"/>
        <end position="129"/>
    </location>
</feature>
<comment type="caution">
    <text evidence="2">The sequence shown here is derived from an EMBL/GenBank/DDBJ whole genome shotgun (WGS) entry which is preliminary data.</text>
</comment>
<accession>A0A5B7IH13</accession>
<gene>
    <name evidence="2" type="ORF">E2C01_079479</name>
</gene>
<protein>
    <submittedName>
        <fullName evidence="2">Uncharacterized protein</fullName>
    </submittedName>
</protein>
<evidence type="ECO:0000313" key="3">
    <source>
        <dbReference type="Proteomes" id="UP000324222"/>
    </source>
</evidence>
<evidence type="ECO:0000256" key="1">
    <source>
        <dbReference type="SAM" id="Phobius"/>
    </source>
</evidence>
<keyword evidence="1" id="KW-0472">Membrane</keyword>
<dbReference type="Proteomes" id="UP000324222">
    <property type="component" value="Unassembled WGS sequence"/>
</dbReference>
<evidence type="ECO:0000313" key="2">
    <source>
        <dbReference type="EMBL" id="MPC84731.1"/>
    </source>
</evidence>
<feature type="transmembrane region" description="Helical" evidence="1">
    <location>
        <begin position="80"/>
        <end position="99"/>
    </location>
</feature>
<sequence>MAWVDGLQLHAGAEQVTTKRKRLRPQLEWGSLGQALGPPTMLQVLHPGEAVPPVLPWVLETIATRPVLLLVVFADPGSTLLPVTLALSTLVLLGLLTLAEALSSLSLLLLTHALLAPLKLSGVSILYYLHRIELIHLKLQSTSIQLPNTILPLQDVRELDQLWLDVLTALGHQWLGEESCSALILQGRNLHHPILQLHLDLFFHHRACVSGRFLRPAGHTPCLTCLPVTAPRLCPALLTLHAKVERSS</sequence>
<dbReference type="EMBL" id="VSRR010066257">
    <property type="protein sequence ID" value="MPC84731.1"/>
    <property type="molecule type" value="Genomic_DNA"/>
</dbReference>
<reference evidence="2 3" key="1">
    <citation type="submission" date="2019-05" db="EMBL/GenBank/DDBJ databases">
        <title>Another draft genome of Portunus trituberculatus and its Hox gene families provides insights of decapod evolution.</title>
        <authorList>
            <person name="Jeong J.-H."/>
            <person name="Song I."/>
            <person name="Kim S."/>
            <person name="Choi T."/>
            <person name="Kim D."/>
            <person name="Ryu S."/>
            <person name="Kim W."/>
        </authorList>
    </citation>
    <scope>NUCLEOTIDE SEQUENCE [LARGE SCALE GENOMIC DNA]</scope>
    <source>
        <tissue evidence="2">Muscle</tissue>
    </source>
</reference>
<dbReference type="AlphaFoldDB" id="A0A5B7IH13"/>
<keyword evidence="1" id="KW-1133">Transmembrane helix</keyword>